<dbReference type="InterPro" id="IPR032710">
    <property type="entry name" value="NTF2-like_dom_sf"/>
</dbReference>
<evidence type="ECO:0000313" key="3">
    <source>
        <dbReference type="Proteomes" id="UP001652394"/>
    </source>
</evidence>
<dbReference type="PANTHER" id="PTHR37299:SF1">
    <property type="entry name" value="STAGE 0 SPORULATION PROTEIN A HOMOLOG"/>
    <property type="match status" value="1"/>
</dbReference>
<gene>
    <name evidence="2" type="ORF">OCV51_10980</name>
</gene>
<dbReference type="SMART" id="SM00850">
    <property type="entry name" value="LytTR"/>
    <property type="match status" value="1"/>
</dbReference>
<name>A0ABT2TD12_9FIRM</name>
<accession>A0ABT2TD12</accession>
<dbReference type="PANTHER" id="PTHR37299">
    <property type="entry name" value="TRANSCRIPTIONAL REGULATOR-RELATED"/>
    <property type="match status" value="1"/>
</dbReference>
<sequence>MENNAMTASSEFDAAAFTKSLLEQYYHLDVEPFLNALADSAMWIGPGNVYVSGAAAIRKLFDTIYMPVIHLSEVEMEEIYRTENLAVVVGQFNAVTDEKADGILAVHQRITFQYLLTDGEWKILHLHVSNEYSELVGEEVYPIKMSRETYRYMQQLLAKKFMDSKKLTLEEDAKTYFINPDEIVCVEAMKNRSVIHCMTKTIVSNKPIGTLEQKLPANFYRAHRSFLVNCNSIVKISRFMLELQGGLTIPLPEKRYTAIRENIKTLLGRTESVPFHSATADSEMKRKRN</sequence>
<dbReference type="Proteomes" id="UP001652394">
    <property type="component" value="Unassembled WGS sequence"/>
</dbReference>
<organism evidence="2 3">
    <name type="scientific">Faecalicatena acetigenes</name>
    <dbReference type="NCBI Taxonomy" id="2981790"/>
    <lineage>
        <taxon>Bacteria</taxon>
        <taxon>Bacillati</taxon>
        <taxon>Bacillota</taxon>
        <taxon>Clostridia</taxon>
        <taxon>Lachnospirales</taxon>
        <taxon>Lachnospiraceae</taxon>
        <taxon>Faecalicatena</taxon>
    </lineage>
</organism>
<reference evidence="2 3" key="1">
    <citation type="journal article" date="2021" name="ISME Commun">
        <title>Automated analysis of genomic sequences facilitates high-throughput and comprehensive description of bacteria.</title>
        <authorList>
            <person name="Hitch T.C.A."/>
        </authorList>
    </citation>
    <scope>NUCLEOTIDE SEQUENCE [LARGE SCALE GENOMIC DNA]</scope>
    <source>
        <strain evidence="2 3">H2_18</strain>
    </source>
</reference>
<protein>
    <submittedName>
        <fullName evidence="2">LytTR family transcriptional regulator DNA-binding domain-containing protein</fullName>
    </submittedName>
</protein>
<keyword evidence="3" id="KW-1185">Reference proteome</keyword>
<dbReference type="GO" id="GO:0003677">
    <property type="term" value="F:DNA binding"/>
    <property type="evidence" value="ECO:0007669"/>
    <property type="project" value="UniProtKB-KW"/>
</dbReference>
<dbReference type="Pfam" id="PF13474">
    <property type="entry name" value="SnoaL_3"/>
    <property type="match status" value="1"/>
</dbReference>
<dbReference type="InterPro" id="IPR037401">
    <property type="entry name" value="SnoaL-like"/>
</dbReference>
<comment type="caution">
    <text evidence="2">The sequence shown here is derived from an EMBL/GenBank/DDBJ whole genome shotgun (WGS) entry which is preliminary data.</text>
</comment>
<proteinExistence type="predicted"/>
<dbReference type="PROSITE" id="PS50930">
    <property type="entry name" value="HTH_LYTTR"/>
    <property type="match status" value="1"/>
</dbReference>
<dbReference type="InterPro" id="IPR046947">
    <property type="entry name" value="LytR-like"/>
</dbReference>
<dbReference type="Pfam" id="PF04397">
    <property type="entry name" value="LytTR"/>
    <property type="match status" value="1"/>
</dbReference>
<keyword evidence="2" id="KW-0238">DNA-binding</keyword>
<dbReference type="EMBL" id="JAOQJX010000017">
    <property type="protein sequence ID" value="MCU6748169.1"/>
    <property type="molecule type" value="Genomic_DNA"/>
</dbReference>
<dbReference type="Gene3D" id="2.40.50.1020">
    <property type="entry name" value="LytTr DNA-binding domain"/>
    <property type="match status" value="1"/>
</dbReference>
<evidence type="ECO:0000313" key="2">
    <source>
        <dbReference type="EMBL" id="MCU6748169.1"/>
    </source>
</evidence>
<dbReference type="SUPFAM" id="SSF54427">
    <property type="entry name" value="NTF2-like"/>
    <property type="match status" value="1"/>
</dbReference>
<dbReference type="Gene3D" id="3.10.450.50">
    <property type="match status" value="1"/>
</dbReference>
<feature type="domain" description="HTH LytTR-type" evidence="1">
    <location>
        <begin position="167"/>
        <end position="265"/>
    </location>
</feature>
<evidence type="ECO:0000259" key="1">
    <source>
        <dbReference type="PROSITE" id="PS50930"/>
    </source>
</evidence>
<dbReference type="InterPro" id="IPR007492">
    <property type="entry name" value="LytTR_DNA-bd_dom"/>
</dbReference>
<dbReference type="RefSeq" id="WP_059069757.1">
    <property type="nucleotide sequence ID" value="NZ_JAOQJX010000017.1"/>
</dbReference>